<gene>
    <name evidence="2" type="ORF">SVUK_LOCUS12037</name>
</gene>
<dbReference type="AlphaFoldDB" id="A0A3P7JAN7"/>
<evidence type="ECO:0008006" key="4">
    <source>
        <dbReference type="Google" id="ProtNLM"/>
    </source>
</evidence>
<organism evidence="2 3">
    <name type="scientific">Strongylus vulgaris</name>
    <name type="common">Blood worm</name>
    <dbReference type="NCBI Taxonomy" id="40348"/>
    <lineage>
        <taxon>Eukaryota</taxon>
        <taxon>Metazoa</taxon>
        <taxon>Ecdysozoa</taxon>
        <taxon>Nematoda</taxon>
        <taxon>Chromadorea</taxon>
        <taxon>Rhabditida</taxon>
        <taxon>Rhabditina</taxon>
        <taxon>Rhabditomorpha</taxon>
        <taxon>Strongyloidea</taxon>
        <taxon>Strongylidae</taxon>
        <taxon>Strongylus</taxon>
    </lineage>
</organism>
<dbReference type="EMBL" id="UYYB01098299">
    <property type="protein sequence ID" value="VDM77039.1"/>
    <property type="molecule type" value="Genomic_DNA"/>
</dbReference>
<name>A0A3P7JAN7_STRVU</name>
<sequence length="83" mass="9214">MHFPLTSLLLAMQMIGAEAWKCGIGPVSSALSYIIALPSDVMGVDRCCIEHDALIDGLHLDRQEADRIFCQCLSSSNSWWVFQ</sequence>
<keyword evidence="3" id="KW-1185">Reference proteome</keyword>
<evidence type="ECO:0000313" key="2">
    <source>
        <dbReference type="EMBL" id="VDM77039.1"/>
    </source>
</evidence>
<protein>
    <recommendedName>
        <fullName evidence="4">Secreted protein</fullName>
    </recommendedName>
</protein>
<proteinExistence type="predicted"/>
<feature type="chain" id="PRO_5018246686" description="Secreted protein" evidence="1">
    <location>
        <begin position="20"/>
        <end position="83"/>
    </location>
</feature>
<evidence type="ECO:0000256" key="1">
    <source>
        <dbReference type="SAM" id="SignalP"/>
    </source>
</evidence>
<dbReference type="Proteomes" id="UP000270094">
    <property type="component" value="Unassembled WGS sequence"/>
</dbReference>
<accession>A0A3P7JAN7</accession>
<feature type="signal peptide" evidence="1">
    <location>
        <begin position="1"/>
        <end position="19"/>
    </location>
</feature>
<dbReference type="OrthoDB" id="5850739at2759"/>
<keyword evidence="1" id="KW-0732">Signal</keyword>
<evidence type="ECO:0000313" key="3">
    <source>
        <dbReference type="Proteomes" id="UP000270094"/>
    </source>
</evidence>
<reference evidence="2 3" key="1">
    <citation type="submission" date="2018-11" db="EMBL/GenBank/DDBJ databases">
        <authorList>
            <consortium name="Pathogen Informatics"/>
        </authorList>
    </citation>
    <scope>NUCLEOTIDE SEQUENCE [LARGE SCALE GENOMIC DNA]</scope>
</reference>